<keyword evidence="7" id="KW-1185">Reference proteome</keyword>
<proteinExistence type="inferred from homology"/>
<dbReference type="InterPro" id="IPR003439">
    <property type="entry name" value="ABC_transporter-like_ATP-bd"/>
</dbReference>
<dbReference type="CDD" id="cd03268">
    <property type="entry name" value="ABC_BcrA_bacitracin_resist"/>
    <property type="match status" value="1"/>
</dbReference>
<keyword evidence="3" id="KW-0547">Nucleotide-binding</keyword>
<dbReference type="GeneID" id="83155357"/>
<keyword evidence="2" id="KW-0813">Transport</keyword>
<evidence type="ECO:0000256" key="2">
    <source>
        <dbReference type="ARBA" id="ARBA00022448"/>
    </source>
</evidence>
<dbReference type="BioCyc" id="RCHA213810:RUM_RS02605-MONOMER"/>
<name>D4LAW5_RUMC1</name>
<dbReference type="InterPro" id="IPR017871">
    <property type="entry name" value="ABC_transporter-like_CS"/>
</dbReference>
<accession>D4LAW5</accession>
<dbReference type="AlphaFoldDB" id="D4LAW5"/>
<evidence type="ECO:0000256" key="3">
    <source>
        <dbReference type="ARBA" id="ARBA00022741"/>
    </source>
</evidence>
<dbReference type="GO" id="GO:0005524">
    <property type="term" value="F:ATP binding"/>
    <property type="evidence" value="ECO:0007669"/>
    <property type="project" value="UniProtKB-KW"/>
</dbReference>
<dbReference type="STRING" id="213810.RUM_05400"/>
<comment type="similarity">
    <text evidence="1">Belongs to the ABC transporter superfamily.</text>
</comment>
<dbReference type="SMART" id="SM00382">
    <property type="entry name" value="AAA"/>
    <property type="match status" value="1"/>
</dbReference>
<dbReference type="InterPro" id="IPR027417">
    <property type="entry name" value="P-loop_NTPase"/>
</dbReference>
<dbReference type="Gene3D" id="3.40.50.300">
    <property type="entry name" value="P-loop containing nucleotide triphosphate hydrolases"/>
    <property type="match status" value="1"/>
</dbReference>
<organism evidence="6 7">
    <name type="scientific">Ruminococcus champanellensis (strain DSM 18848 / JCM 17042 / KCTC 15320 / 18P13)</name>
    <dbReference type="NCBI Taxonomy" id="213810"/>
    <lineage>
        <taxon>Bacteria</taxon>
        <taxon>Bacillati</taxon>
        <taxon>Bacillota</taxon>
        <taxon>Clostridia</taxon>
        <taxon>Eubacteriales</taxon>
        <taxon>Oscillospiraceae</taxon>
        <taxon>Ruminococcus</taxon>
    </lineage>
</organism>
<dbReference type="PROSITE" id="PS50893">
    <property type="entry name" value="ABC_TRANSPORTER_2"/>
    <property type="match status" value="1"/>
</dbReference>
<gene>
    <name evidence="6" type="ordered locus">RUM_05400</name>
</gene>
<dbReference type="Pfam" id="PF00005">
    <property type="entry name" value="ABC_tran"/>
    <property type="match status" value="1"/>
</dbReference>
<dbReference type="GO" id="GO:0016887">
    <property type="term" value="F:ATP hydrolysis activity"/>
    <property type="evidence" value="ECO:0007669"/>
    <property type="project" value="InterPro"/>
</dbReference>
<evidence type="ECO:0000313" key="6">
    <source>
        <dbReference type="EMBL" id="CBL16760.1"/>
    </source>
</evidence>
<dbReference type="Proteomes" id="UP000007054">
    <property type="component" value="Chromosome"/>
</dbReference>
<evidence type="ECO:0000256" key="1">
    <source>
        <dbReference type="ARBA" id="ARBA00005417"/>
    </source>
</evidence>
<evidence type="ECO:0000313" key="7">
    <source>
        <dbReference type="Proteomes" id="UP000007054"/>
    </source>
</evidence>
<keyword evidence="4" id="KW-0067">ATP-binding</keyword>
<evidence type="ECO:0000259" key="5">
    <source>
        <dbReference type="PROSITE" id="PS50893"/>
    </source>
</evidence>
<evidence type="ECO:0000256" key="4">
    <source>
        <dbReference type="ARBA" id="ARBA00022840"/>
    </source>
</evidence>
<dbReference type="EMBL" id="FP929052">
    <property type="protein sequence ID" value="CBL16760.1"/>
    <property type="molecule type" value="Genomic_DNA"/>
</dbReference>
<reference evidence="6" key="2">
    <citation type="submission" date="2010-03" db="EMBL/GenBank/DDBJ databases">
        <authorList>
            <person name="Pajon A."/>
        </authorList>
    </citation>
    <scope>NUCLEOTIDE SEQUENCE</scope>
    <source>
        <strain evidence="6">Type strain: 18P13</strain>
    </source>
</reference>
<dbReference type="RefSeq" id="WP_015557667.1">
    <property type="nucleotide sequence ID" value="NC_021039.1"/>
</dbReference>
<dbReference type="KEGG" id="rch:RUM_05400"/>
<dbReference type="InterPro" id="IPR003593">
    <property type="entry name" value="AAA+_ATPase"/>
</dbReference>
<dbReference type="PANTHER" id="PTHR43335">
    <property type="entry name" value="ABC TRANSPORTER, ATP-BINDING PROTEIN"/>
    <property type="match status" value="1"/>
</dbReference>
<feature type="domain" description="ABC transporter" evidence="5">
    <location>
        <begin position="5"/>
        <end position="232"/>
    </location>
</feature>
<dbReference type="PATRIC" id="fig|213810.4.peg.446"/>
<protein>
    <submittedName>
        <fullName evidence="6">ABC-type multidrug transport system, ATPase component</fullName>
    </submittedName>
</protein>
<sequence length="304" mass="33986">MDYIIETKDLTKRYGQHLAANAVSLHVKRGEIYGFIGRNGAGKTTCMKMICGLTCPTSGSIQLFGKSAQESGKLRSRIGSLIEEPGLYYEMTAYENLKCKCLMTGIDQKGYIDGILELVGLSYARNRKAKAFSLGMRQRLGIAMTLVGNPDILVLDEPINGLDPQGIAEMRQLFVRLKEERHLAIMISSHILEELSKLADTFGIIHDGKLLQEISHAQLMDKCSNYVEIITPQPEQVSVSLEKMGYTRFKVMDKETVQVFERLDETAAMNRQLILDGCTIVQSRIVATELEDYYFKITGGNQNA</sequence>
<dbReference type="PANTHER" id="PTHR43335:SF8">
    <property type="entry name" value="ABC TRANSPORTER, ATP-BINDING PROTEIN"/>
    <property type="match status" value="1"/>
</dbReference>
<dbReference type="SUPFAM" id="SSF52540">
    <property type="entry name" value="P-loop containing nucleoside triphosphate hydrolases"/>
    <property type="match status" value="1"/>
</dbReference>
<dbReference type="PROSITE" id="PS00211">
    <property type="entry name" value="ABC_TRANSPORTER_1"/>
    <property type="match status" value="1"/>
</dbReference>
<reference evidence="6" key="1">
    <citation type="submission" date="2010-03" db="EMBL/GenBank/DDBJ databases">
        <title>The genome sequence of Ruminococcus sp. 18P13.</title>
        <authorList>
            <consortium name="metaHIT consortium -- http://www.metahit.eu/"/>
            <person name="Pajon A."/>
            <person name="Turner K."/>
            <person name="Parkhill J."/>
            <person name="Bernalier A."/>
        </authorList>
    </citation>
    <scope>NUCLEOTIDE SEQUENCE [LARGE SCALE GENOMIC DNA]</scope>
    <source>
        <strain evidence="6">Type strain: 18P13</strain>
    </source>
</reference>
<dbReference type="HOGENOM" id="CLU_000604_1_2_9"/>